<proteinExistence type="predicted"/>
<organism evidence="1 2">
    <name type="scientific">Manihot esculenta</name>
    <name type="common">Cassava</name>
    <name type="synonym">Jatropha manihot</name>
    <dbReference type="NCBI Taxonomy" id="3983"/>
    <lineage>
        <taxon>Eukaryota</taxon>
        <taxon>Viridiplantae</taxon>
        <taxon>Streptophyta</taxon>
        <taxon>Embryophyta</taxon>
        <taxon>Tracheophyta</taxon>
        <taxon>Spermatophyta</taxon>
        <taxon>Magnoliopsida</taxon>
        <taxon>eudicotyledons</taxon>
        <taxon>Gunneridae</taxon>
        <taxon>Pentapetalae</taxon>
        <taxon>rosids</taxon>
        <taxon>fabids</taxon>
        <taxon>Malpighiales</taxon>
        <taxon>Euphorbiaceae</taxon>
        <taxon>Crotonoideae</taxon>
        <taxon>Manihoteae</taxon>
        <taxon>Manihot</taxon>
    </lineage>
</organism>
<reference evidence="2" key="1">
    <citation type="journal article" date="2016" name="Nat. Biotechnol.">
        <title>Sequencing wild and cultivated cassava and related species reveals extensive interspecific hybridization and genetic diversity.</title>
        <authorList>
            <person name="Bredeson J.V."/>
            <person name="Lyons J.B."/>
            <person name="Prochnik S.E."/>
            <person name="Wu G.A."/>
            <person name="Ha C.M."/>
            <person name="Edsinger-Gonzales E."/>
            <person name="Grimwood J."/>
            <person name="Schmutz J."/>
            <person name="Rabbi I.Y."/>
            <person name="Egesi C."/>
            <person name="Nauluvula P."/>
            <person name="Lebot V."/>
            <person name="Ndunguru J."/>
            <person name="Mkamilo G."/>
            <person name="Bart R.S."/>
            <person name="Setter T.L."/>
            <person name="Gleadow R.M."/>
            <person name="Kulakow P."/>
            <person name="Ferguson M.E."/>
            <person name="Rounsley S."/>
            <person name="Rokhsar D.S."/>
        </authorList>
    </citation>
    <scope>NUCLEOTIDE SEQUENCE [LARGE SCALE GENOMIC DNA]</scope>
    <source>
        <strain evidence="2">cv. AM560-2</strain>
    </source>
</reference>
<evidence type="ECO:0000313" key="2">
    <source>
        <dbReference type="Proteomes" id="UP000091857"/>
    </source>
</evidence>
<comment type="caution">
    <text evidence="1">The sequence shown here is derived from an EMBL/GenBank/DDBJ whole genome shotgun (WGS) entry which is preliminary data.</text>
</comment>
<dbReference type="EMBL" id="CM004388">
    <property type="protein sequence ID" value="KAG8660791.1"/>
    <property type="molecule type" value="Genomic_DNA"/>
</dbReference>
<gene>
    <name evidence="1" type="ORF">MANES_02G193833v8</name>
</gene>
<evidence type="ECO:0000313" key="1">
    <source>
        <dbReference type="EMBL" id="KAG8660791.1"/>
    </source>
</evidence>
<accession>A0ACB7ICH9</accession>
<keyword evidence="2" id="KW-1185">Reference proteome</keyword>
<dbReference type="Proteomes" id="UP000091857">
    <property type="component" value="Chromosome 2"/>
</dbReference>
<sequence>MECLFSFLVSSSLFLFLAVILCLRGNFLGNRIRNLPPGPPGWPVFGNIFDLGSAPHRALYELKLKYGSILWLRLGYRNTVVIQSAKAAAELFKNHDTSFCDRKPLDVFTCHNYNDGSLAVGRFSPYWRMVRRLCSMDMMTNKRINDTTSIRQKCILQMIRSIEDDITAAKARGEPGIVNLPQHLFLMSFNIVGNIMLSRDLLDSKCKKGYDFFHAMEMVAVWAGKPNLADFIPFLKWLDPQGLKKKMSKDLGQALEIAEGFMKERIEEYKLGNKGKVGKDFLDTLLEFEGDGKDWSDKIPYERVIVIISEMFFGGSETTSTSIEWTMAELLRNPEAMRKAKEELNKVVGENKNVEETDIEKLPYLQAVVKEAFRLHPPLPLLIPRNTIKDTNFMGYHIPKDTQVLVSAWAMGRDPDSWEDPLAFKPERFLGSNIDYKGQNFELLPFGSGRRICVGMLLGQRVVLLGLASLIHCFDWELDKHTTPGTLDMRELVGMVVRKLVPLNLIPKRRPTMKVA</sequence>
<name>A0ACB7ICH9_MANES</name>
<protein>
    <submittedName>
        <fullName evidence="1">Uncharacterized protein</fullName>
    </submittedName>
</protein>